<organism evidence="1 2">
    <name type="scientific">Arctium lappa</name>
    <name type="common">Greater burdock</name>
    <name type="synonym">Lappa major</name>
    <dbReference type="NCBI Taxonomy" id="4217"/>
    <lineage>
        <taxon>Eukaryota</taxon>
        <taxon>Viridiplantae</taxon>
        <taxon>Streptophyta</taxon>
        <taxon>Embryophyta</taxon>
        <taxon>Tracheophyta</taxon>
        <taxon>Spermatophyta</taxon>
        <taxon>Magnoliopsida</taxon>
        <taxon>eudicotyledons</taxon>
        <taxon>Gunneridae</taxon>
        <taxon>Pentapetalae</taxon>
        <taxon>asterids</taxon>
        <taxon>campanulids</taxon>
        <taxon>Asterales</taxon>
        <taxon>Asteraceae</taxon>
        <taxon>Carduoideae</taxon>
        <taxon>Cardueae</taxon>
        <taxon>Arctiinae</taxon>
        <taxon>Arctium</taxon>
    </lineage>
</organism>
<comment type="caution">
    <text evidence="1">The sequence shown here is derived from an EMBL/GenBank/DDBJ whole genome shotgun (WGS) entry which is preliminary data.</text>
</comment>
<reference evidence="1 2" key="2">
    <citation type="journal article" date="2022" name="Mol. Ecol. Resour.">
        <title>The genomes of chicory, endive, great burdock and yacon provide insights into Asteraceae paleo-polyploidization history and plant inulin production.</title>
        <authorList>
            <person name="Fan W."/>
            <person name="Wang S."/>
            <person name="Wang H."/>
            <person name="Wang A."/>
            <person name="Jiang F."/>
            <person name="Liu H."/>
            <person name="Zhao H."/>
            <person name="Xu D."/>
            <person name="Zhang Y."/>
        </authorList>
    </citation>
    <scope>NUCLEOTIDE SEQUENCE [LARGE SCALE GENOMIC DNA]</scope>
    <source>
        <strain evidence="2">cv. Niubang</strain>
    </source>
</reference>
<accession>A0ACB8Y5J4</accession>
<evidence type="ECO:0000313" key="1">
    <source>
        <dbReference type="EMBL" id="KAI3679067.1"/>
    </source>
</evidence>
<proteinExistence type="predicted"/>
<sequence>MVEAFVEEGKLKDVGMVKKLDRVLVHRMQQYSSHNVSGDHLGSIWVMQSCALRWNIDCSIAITGSIIAATLQLTSSVIDDSFRVRWKLEVVFGSKDAGIRLSKVTVGVSVAATKFTGRFRDRFGVYFCFVEPSNCWKLLVNIDFYPFCASWAEDANFQKVRVFRDIARDYDMVSLSRGQGRRGLGALGTSPTIVPCDYDMVIVAGALSPQVYRKGLDPRDYARDNDNVIVAVAIVIVAVAMSPMT</sequence>
<evidence type="ECO:0000313" key="2">
    <source>
        <dbReference type="Proteomes" id="UP001055879"/>
    </source>
</evidence>
<name>A0ACB8Y5J4_ARCLA</name>
<gene>
    <name evidence="1" type="ORF">L6452_38374</name>
</gene>
<dbReference type="Proteomes" id="UP001055879">
    <property type="component" value="Linkage Group LG14"/>
</dbReference>
<keyword evidence="2" id="KW-1185">Reference proteome</keyword>
<reference evidence="2" key="1">
    <citation type="journal article" date="2022" name="Mol. Ecol. Resour.">
        <title>The genomes of chicory, endive, great burdock and yacon provide insights into Asteraceae palaeo-polyploidization history and plant inulin production.</title>
        <authorList>
            <person name="Fan W."/>
            <person name="Wang S."/>
            <person name="Wang H."/>
            <person name="Wang A."/>
            <person name="Jiang F."/>
            <person name="Liu H."/>
            <person name="Zhao H."/>
            <person name="Xu D."/>
            <person name="Zhang Y."/>
        </authorList>
    </citation>
    <scope>NUCLEOTIDE SEQUENCE [LARGE SCALE GENOMIC DNA]</scope>
    <source>
        <strain evidence="2">cv. Niubang</strain>
    </source>
</reference>
<dbReference type="EMBL" id="CM042060">
    <property type="protein sequence ID" value="KAI3679067.1"/>
    <property type="molecule type" value="Genomic_DNA"/>
</dbReference>
<protein>
    <submittedName>
        <fullName evidence="1">Uncharacterized protein</fullName>
    </submittedName>
</protein>